<dbReference type="InterPro" id="IPR045655">
    <property type="entry name" value="DUF6394"/>
</dbReference>
<sequence>MGKRSKKLIADFFMLMALTTAVSYIANPTIYELITAVTLNLVATILKIGARGLLNVEYLATSIVADFHLIPALIIHQLGDVAEATSLVWGAVVANIVSIVIMLIEAILGSLSEDEEEF</sequence>
<protein>
    <submittedName>
        <fullName evidence="2">Uncharacterized protein</fullName>
    </submittedName>
</protein>
<feature type="transmembrane region" description="Helical" evidence="1">
    <location>
        <begin position="56"/>
        <end position="75"/>
    </location>
</feature>
<keyword evidence="1" id="KW-0812">Transmembrane</keyword>
<dbReference type="Pfam" id="PF19931">
    <property type="entry name" value="DUF6394"/>
    <property type="match status" value="1"/>
</dbReference>
<gene>
    <name evidence="2" type="ORF">EYH37_05125</name>
</gene>
<dbReference type="AlphaFoldDB" id="A0A9D1CFM4"/>
<feature type="transmembrane region" description="Helical" evidence="1">
    <location>
        <begin position="87"/>
        <end position="108"/>
    </location>
</feature>
<reference evidence="2" key="1">
    <citation type="journal article" date="2020" name="ISME J.">
        <title>Gammaproteobacteria mediating utilization of methyl-, sulfur- and petroleum organic compounds in deep ocean hydrothermal plumes.</title>
        <authorList>
            <person name="Zhou Z."/>
            <person name="Liu Y."/>
            <person name="Pan J."/>
            <person name="Cron B.R."/>
            <person name="Toner B.M."/>
            <person name="Anantharaman K."/>
            <person name="Breier J.A."/>
            <person name="Dick G.J."/>
            <person name="Li M."/>
        </authorList>
    </citation>
    <scope>NUCLEOTIDE SEQUENCE</scope>
    <source>
        <strain evidence="2">SZUA-1501</strain>
    </source>
</reference>
<comment type="caution">
    <text evidence="2">The sequence shown here is derived from an EMBL/GenBank/DDBJ whole genome shotgun (WGS) entry which is preliminary data.</text>
</comment>
<keyword evidence="1" id="KW-1133">Transmembrane helix</keyword>
<proteinExistence type="predicted"/>
<keyword evidence="1" id="KW-0472">Membrane</keyword>
<organism evidence="2 3">
    <name type="scientific">Aquifex aeolicus</name>
    <dbReference type="NCBI Taxonomy" id="63363"/>
    <lineage>
        <taxon>Bacteria</taxon>
        <taxon>Pseudomonadati</taxon>
        <taxon>Aquificota</taxon>
        <taxon>Aquificia</taxon>
        <taxon>Aquificales</taxon>
        <taxon>Aquificaceae</taxon>
        <taxon>Aquifex</taxon>
    </lineage>
</organism>
<dbReference type="Proteomes" id="UP000606463">
    <property type="component" value="Unassembled WGS sequence"/>
</dbReference>
<dbReference type="EMBL" id="DQVE01000051">
    <property type="protein sequence ID" value="HIP98724.1"/>
    <property type="molecule type" value="Genomic_DNA"/>
</dbReference>
<name>A0A9D1CFM4_AQUAO</name>
<accession>A0A9D1CFM4</accession>
<evidence type="ECO:0000313" key="3">
    <source>
        <dbReference type="Proteomes" id="UP000606463"/>
    </source>
</evidence>
<evidence type="ECO:0000313" key="2">
    <source>
        <dbReference type="EMBL" id="HIP98724.1"/>
    </source>
</evidence>
<evidence type="ECO:0000256" key="1">
    <source>
        <dbReference type="SAM" id="Phobius"/>
    </source>
</evidence>